<protein>
    <submittedName>
        <fullName evidence="1">Uncharacterized protein</fullName>
    </submittedName>
</protein>
<evidence type="ECO:0000313" key="1">
    <source>
        <dbReference type="EMBL" id="NMB91693.1"/>
    </source>
</evidence>
<dbReference type="EMBL" id="JAAZNV010000007">
    <property type="protein sequence ID" value="NMB91693.1"/>
    <property type="molecule type" value="Genomic_DNA"/>
</dbReference>
<accession>A0A7X9E7F9</accession>
<evidence type="ECO:0000313" key="2">
    <source>
        <dbReference type="Proteomes" id="UP000590542"/>
    </source>
</evidence>
<proteinExistence type="predicted"/>
<sequence length="130" mass="13961">MDEKKEKKGRVVKFLILALAVVIALAGLSAHEVLSQGSCSVPEGSSLKNVEPGIYKIHEMDSYVYIVKGITIGEYSEIITNTSEKIPACYSKEDGVASFANLILEDEEGNIIILLRGYGGAKSSLASPLQ</sequence>
<comment type="caution">
    <text evidence="1">The sequence shown here is derived from an EMBL/GenBank/DDBJ whole genome shotgun (WGS) entry which is preliminary data.</text>
</comment>
<organism evidence="1 2">
    <name type="scientific">candidate division WWE3 bacterium</name>
    <dbReference type="NCBI Taxonomy" id="2053526"/>
    <lineage>
        <taxon>Bacteria</taxon>
        <taxon>Katanobacteria</taxon>
    </lineage>
</organism>
<gene>
    <name evidence="1" type="ORF">GYA37_02490</name>
</gene>
<name>A0A7X9E7F9_UNCKA</name>
<dbReference type="Proteomes" id="UP000590542">
    <property type="component" value="Unassembled WGS sequence"/>
</dbReference>
<dbReference type="AlphaFoldDB" id="A0A7X9E7F9"/>
<reference evidence="1 2" key="1">
    <citation type="journal article" date="2020" name="Biotechnol. Biofuels">
        <title>New insights from the biogas microbiome by comprehensive genome-resolved metagenomics of nearly 1600 species originating from multiple anaerobic digesters.</title>
        <authorList>
            <person name="Campanaro S."/>
            <person name="Treu L."/>
            <person name="Rodriguez-R L.M."/>
            <person name="Kovalovszki A."/>
            <person name="Ziels R.M."/>
            <person name="Maus I."/>
            <person name="Zhu X."/>
            <person name="Kougias P.G."/>
            <person name="Basile A."/>
            <person name="Luo G."/>
            <person name="Schluter A."/>
            <person name="Konstantinidis K.T."/>
            <person name="Angelidaki I."/>
        </authorList>
    </citation>
    <scope>NUCLEOTIDE SEQUENCE [LARGE SCALE GENOMIC DNA]</scope>
    <source>
        <strain evidence="1">AS27yjCOA_202</strain>
    </source>
</reference>